<dbReference type="InterPro" id="IPR000515">
    <property type="entry name" value="MetI-like"/>
</dbReference>
<dbReference type="NCBIfam" id="TIGR01726">
    <property type="entry name" value="HEQRo_perm_3TM"/>
    <property type="match status" value="1"/>
</dbReference>
<dbReference type="GO" id="GO:0022857">
    <property type="term" value="F:transmembrane transporter activity"/>
    <property type="evidence" value="ECO:0007669"/>
    <property type="project" value="InterPro"/>
</dbReference>
<dbReference type="PROSITE" id="PS50928">
    <property type="entry name" value="ABC_TM1"/>
    <property type="match status" value="1"/>
</dbReference>
<keyword evidence="6 8" id="KW-1133">Transmembrane helix</keyword>
<dbReference type="RefSeq" id="WP_035379622.1">
    <property type="nucleotide sequence ID" value="NZ_AZQP01000020.1"/>
</dbReference>
<dbReference type="PANTHER" id="PTHR30614">
    <property type="entry name" value="MEMBRANE COMPONENT OF AMINO ACID ABC TRANSPORTER"/>
    <property type="match status" value="1"/>
</dbReference>
<feature type="transmembrane region" description="Helical" evidence="8">
    <location>
        <begin position="55"/>
        <end position="76"/>
    </location>
</feature>
<protein>
    <submittedName>
        <fullName evidence="10">Glutamine ABC transporter permease</fullName>
    </submittedName>
</protein>
<dbReference type="InterPro" id="IPR035906">
    <property type="entry name" value="MetI-like_sf"/>
</dbReference>
<accession>A0A017RV11</accession>
<evidence type="ECO:0000313" key="10">
    <source>
        <dbReference type="EMBL" id="EYE88446.1"/>
    </source>
</evidence>
<dbReference type="PANTHER" id="PTHR30614:SF0">
    <property type="entry name" value="L-CYSTINE TRANSPORT SYSTEM PERMEASE PROTEIN TCYL"/>
    <property type="match status" value="1"/>
</dbReference>
<dbReference type="GO" id="GO:0006865">
    <property type="term" value="P:amino acid transport"/>
    <property type="evidence" value="ECO:0007669"/>
    <property type="project" value="UniProtKB-KW"/>
</dbReference>
<keyword evidence="7 8" id="KW-0472">Membrane</keyword>
<dbReference type="CDD" id="cd06261">
    <property type="entry name" value="TM_PBP2"/>
    <property type="match status" value="1"/>
</dbReference>
<dbReference type="STRING" id="1403537.Q428_07640"/>
<reference evidence="10 11" key="1">
    <citation type="journal article" date="2014" name="Genome Announc.">
        <title>Draft Genome Sequence of Fervidicella metallireducens Strain AeBT, an Iron-Reducing Thermoanaerobe from the Great Artesian Basin.</title>
        <authorList>
            <person name="Patel B.K."/>
        </authorList>
    </citation>
    <scope>NUCLEOTIDE SEQUENCE [LARGE SCALE GENOMIC DNA]</scope>
    <source>
        <strain evidence="10 11">AeB</strain>
    </source>
</reference>
<evidence type="ECO:0000256" key="6">
    <source>
        <dbReference type="ARBA" id="ARBA00022989"/>
    </source>
</evidence>
<organism evidence="10 11">
    <name type="scientific">Fervidicella metallireducens AeB</name>
    <dbReference type="NCBI Taxonomy" id="1403537"/>
    <lineage>
        <taxon>Bacteria</taxon>
        <taxon>Bacillati</taxon>
        <taxon>Bacillota</taxon>
        <taxon>Clostridia</taxon>
        <taxon>Eubacteriales</taxon>
        <taxon>Clostridiaceae</taxon>
        <taxon>Fervidicella</taxon>
    </lineage>
</organism>
<dbReference type="SUPFAM" id="SSF161098">
    <property type="entry name" value="MetI-like"/>
    <property type="match status" value="1"/>
</dbReference>
<dbReference type="FunFam" id="1.10.3720.10:FF:000033">
    <property type="entry name" value="Polar amino acid ABC transporter permease"/>
    <property type="match status" value="1"/>
</dbReference>
<proteinExistence type="inferred from homology"/>
<evidence type="ECO:0000259" key="9">
    <source>
        <dbReference type="PROSITE" id="PS50928"/>
    </source>
</evidence>
<keyword evidence="2 8" id="KW-0813">Transport</keyword>
<gene>
    <name evidence="10" type="primary">glnP</name>
    <name evidence="10" type="ORF">Q428_07640</name>
</gene>
<keyword evidence="4 8" id="KW-0812">Transmembrane</keyword>
<evidence type="ECO:0000313" key="11">
    <source>
        <dbReference type="Proteomes" id="UP000019681"/>
    </source>
</evidence>
<feature type="domain" description="ABC transmembrane type-1" evidence="9">
    <location>
        <begin position="17"/>
        <end position="205"/>
    </location>
</feature>
<dbReference type="GO" id="GO:0043190">
    <property type="term" value="C:ATP-binding cassette (ABC) transporter complex"/>
    <property type="evidence" value="ECO:0007669"/>
    <property type="project" value="InterPro"/>
</dbReference>
<comment type="similarity">
    <text evidence="8">Belongs to the binding-protein-dependent transport system permease family.</text>
</comment>
<name>A0A017RV11_9CLOT</name>
<dbReference type="EMBL" id="AZQP01000020">
    <property type="protein sequence ID" value="EYE88446.1"/>
    <property type="molecule type" value="Genomic_DNA"/>
</dbReference>
<evidence type="ECO:0000256" key="7">
    <source>
        <dbReference type="ARBA" id="ARBA00023136"/>
    </source>
</evidence>
<dbReference type="AlphaFoldDB" id="A0A017RV11"/>
<dbReference type="Proteomes" id="UP000019681">
    <property type="component" value="Unassembled WGS sequence"/>
</dbReference>
<sequence>MDFSIINRTLPILLKGSLMTIELTVFTIVLGSILGISVGLLKLSKNKVIYFISSLYTWMFRGTPLLLQLFFFYYGLPNLGLNLSPMNAAILGLSLNCGAYMAEIVRGGILSIDKGQFEAAKALGFNYIQTMLKIILPQTYRRLIPPIGNQFISMLKDTSLVSSIAMVELMRSAQQMYATTFKPIEIFFVTGCIYLLMTTVFTAFFSVLEKRLSIYE</sequence>
<evidence type="ECO:0000256" key="8">
    <source>
        <dbReference type="RuleBase" id="RU363032"/>
    </source>
</evidence>
<comment type="subcellular location">
    <subcellularLocation>
        <location evidence="1 8">Cell membrane</location>
        <topology evidence="1 8">Multi-pass membrane protein</topology>
    </subcellularLocation>
</comment>
<evidence type="ECO:0000256" key="4">
    <source>
        <dbReference type="ARBA" id="ARBA00022692"/>
    </source>
</evidence>
<keyword evidence="5" id="KW-0029">Amino-acid transport</keyword>
<evidence type="ECO:0000256" key="1">
    <source>
        <dbReference type="ARBA" id="ARBA00004651"/>
    </source>
</evidence>
<dbReference type="Gene3D" id="1.10.3720.10">
    <property type="entry name" value="MetI-like"/>
    <property type="match status" value="1"/>
</dbReference>
<dbReference type="InterPro" id="IPR043429">
    <property type="entry name" value="ArtM/GltK/GlnP/TcyL/YhdX-like"/>
</dbReference>
<dbReference type="OrthoDB" id="9787841at2"/>
<dbReference type="Pfam" id="PF00528">
    <property type="entry name" value="BPD_transp_1"/>
    <property type="match status" value="1"/>
</dbReference>
<evidence type="ECO:0000256" key="3">
    <source>
        <dbReference type="ARBA" id="ARBA00022475"/>
    </source>
</evidence>
<evidence type="ECO:0000256" key="5">
    <source>
        <dbReference type="ARBA" id="ARBA00022970"/>
    </source>
</evidence>
<evidence type="ECO:0000256" key="2">
    <source>
        <dbReference type="ARBA" id="ARBA00022448"/>
    </source>
</evidence>
<feature type="transmembrane region" description="Helical" evidence="8">
    <location>
        <begin position="23"/>
        <end position="43"/>
    </location>
</feature>
<comment type="caution">
    <text evidence="10">The sequence shown here is derived from an EMBL/GenBank/DDBJ whole genome shotgun (WGS) entry which is preliminary data.</text>
</comment>
<feature type="transmembrane region" description="Helical" evidence="8">
    <location>
        <begin position="186"/>
        <end position="208"/>
    </location>
</feature>
<keyword evidence="3" id="KW-1003">Cell membrane</keyword>
<keyword evidence="11" id="KW-1185">Reference proteome</keyword>
<dbReference type="InterPro" id="IPR010065">
    <property type="entry name" value="AA_ABC_transptr_permease_3TM"/>
</dbReference>